<dbReference type="PaxDb" id="2903-EOD40650"/>
<protein>
    <recommendedName>
        <fullName evidence="4">Threonine/serine exporter-like N-terminal domain-containing protein</fullName>
    </recommendedName>
</protein>
<dbReference type="GeneID" id="17285919"/>
<proteinExistence type="inferred from homology"/>
<reference evidence="6" key="1">
    <citation type="journal article" date="2013" name="Nature">
        <title>Pan genome of the phytoplankton Emiliania underpins its global distribution.</title>
        <authorList>
            <person name="Read B.A."/>
            <person name="Kegel J."/>
            <person name="Klute M.J."/>
            <person name="Kuo A."/>
            <person name="Lefebvre S.C."/>
            <person name="Maumus F."/>
            <person name="Mayer C."/>
            <person name="Miller J."/>
            <person name="Monier A."/>
            <person name="Salamov A."/>
            <person name="Young J."/>
            <person name="Aguilar M."/>
            <person name="Claverie J.M."/>
            <person name="Frickenhaus S."/>
            <person name="Gonzalez K."/>
            <person name="Herman E.K."/>
            <person name="Lin Y.C."/>
            <person name="Napier J."/>
            <person name="Ogata H."/>
            <person name="Sarno A.F."/>
            <person name="Shmutz J."/>
            <person name="Schroeder D."/>
            <person name="de Vargas C."/>
            <person name="Verret F."/>
            <person name="von Dassow P."/>
            <person name="Valentin K."/>
            <person name="Van de Peer Y."/>
            <person name="Wheeler G."/>
            <person name="Dacks J.B."/>
            <person name="Delwiche C.F."/>
            <person name="Dyhrman S.T."/>
            <person name="Glockner G."/>
            <person name="John U."/>
            <person name="Richards T."/>
            <person name="Worden A.Z."/>
            <person name="Zhang X."/>
            <person name="Grigoriev I.V."/>
            <person name="Allen A.E."/>
            <person name="Bidle K."/>
            <person name="Borodovsky M."/>
            <person name="Bowler C."/>
            <person name="Brownlee C."/>
            <person name="Cock J.M."/>
            <person name="Elias M."/>
            <person name="Gladyshev V.N."/>
            <person name="Groth M."/>
            <person name="Guda C."/>
            <person name="Hadaegh A."/>
            <person name="Iglesias-Rodriguez M.D."/>
            <person name="Jenkins J."/>
            <person name="Jones B.M."/>
            <person name="Lawson T."/>
            <person name="Leese F."/>
            <person name="Lindquist E."/>
            <person name="Lobanov A."/>
            <person name="Lomsadze A."/>
            <person name="Malik S.B."/>
            <person name="Marsh M.E."/>
            <person name="Mackinder L."/>
            <person name="Mock T."/>
            <person name="Mueller-Roeber B."/>
            <person name="Pagarete A."/>
            <person name="Parker M."/>
            <person name="Probert I."/>
            <person name="Quesneville H."/>
            <person name="Raines C."/>
            <person name="Rensing S.A."/>
            <person name="Riano-Pachon D.M."/>
            <person name="Richier S."/>
            <person name="Rokitta S."/>
            <person name="Shiraiwa Y."/>
            <person name="Soanes D.M."/>
            <person name="van der Giezen M."/>
            <person name="Wahlund T.M."/>
            <person name="Williams B."/>
            <person name="Wilson W."/>
            <person name="Wolfe G."/>
            <person name="Wurch L.L."/>
        </authorList>
    </citation>
    <scope>NUCLEOTIDE SEQUENCE</scope>
</reference>
<keyword evidence="3" id="KW-0812">Transmembrane</keyword>
<feature type="domain" description="Threonine/serine exporter-like N-terminal" evidence="4">
    <location>
        <begin position="91"/>
        <end position="326"/>
    </location>
</feature>
<dbReference type="Pfam" id="PF06738">
    <property type="entry name" value="ThrE"/>
    <property type="match status" value="1"/>
</dbReference>
<feature type="region of interest" description="Disordered" evidence="2">
    <location>
        <begin position="42"/>
        <end position="64"/>
    </location>
</feature>
<evidence type="ECO:0000256" key="2">
    <source>
        <dbReference type="SAM" id="MobiDB-lite"/>
    </source>
</evidence>
<dbReference type="EnsemblProtists" id="EOD40650">
    <property type="protein sequence ID" value="EOD40650"/>
    <property type="gene ID" value="EMIHUDRAFT_454142"/>
</dbReference>
<keyword evidence="3" id="KW-0472">Membrane</keyword>
<dbReference type="OMA" id="ATEGDIC"/>
<name>A0A0D3KY15_EMIH1</name>
<accession>A0A0D3KY15</accession>
<reference evidence="5" key="2">
    <citation type="submission" date="2024-10" db="UniProtKB">
        <authorList>
            <consortium name="EnsemblProtists"/>
        </authorList>
    </citation>
    <scope>IDENTIFICATION</scope>
</reference>
<dbReference type="AlphaFoldDB" id="A0A0D3KY15"/>
<dbReference type="GO" id="GO:0022857">
    <property type="term" value="F:transmembrane transporter activity"/>
    <property type="evidence" value="ECO:0007669"/>
    <property type="project" value="InterPro"/>
</dbReference>
<evidence type="ECO:0000313" key="6">
    <source>
        <dbReference type="Proteomes" id="UP000013827"/>
    </source>
</evidence>
<feature type="transmembrane region" description="Helical" evidence="3">
    <location>
        <begin position="308"/>
        <end position="333"/>
    </location>
</feature>
<keyword evidence="6" id="KW-1185">Reference proteome</keyword>
<dbReference type="RefSeq" id="XP_005793079.1">
    <property type="nucleotide sequence ID" value="XM_005793022.1"/>
</dbReference>
<keyword evidence="3" id="KW-1133">Transmembrane helix</keyword>
<evidence type="ECO:0000259" key="4">
    <source>
        <dbReference type="Pfam" id="PF06738"/>
    </source>
</evidence>
<dbReference type="HOGENOM" id="CLU_501985_0_0_1"/>
<sequence length="548" mass="57147">MVHDQLVDDRAEPLLPAEEAGKLRSALRIDLSVGCSRGGVLQPCRRKHEPPSREARAQLPLGPNEHATEGDICDMYARLGWDERDQLGAVLVLKLALSLTASGMPTYTAEPLLRTVAAAANLPHCHLLLGMRSLQISFGGGPVHVLSSRQGKVLHRLSDLHCLTLAVAVAVEPATLMALQAVDAINRRRSPFGWAIEALAYHGFACAAAPAIFGGGLGDFAVVALASVPVRLTLAACGALPQLSALSDLLLPIVAGVAAPSLCALFELDACHAATATLSLLLFELPGSELLFGATELKRGNLVGATRLVHAVVLTMFMAVALALGWCLAALPISRLAPSPPPNPWLPAAAPCSGGATAELWPALLQNGLQLLPLEVSFFVLLGVSVREMPSAAGLLLLTMLLQFFLSHSALPLPGPVSNAATLFVGTALGCAHEYVHGTSHLIVLLPTIVLLAPGATVLKARAPTAQHLRVGAAEPPPTDAWFELLMLAVSFAVGEAIAHHLWAPALSRRAAARAEATAVALSDSKAVCPVRLARIVAVGVPVAETLE</sequence>
<organism evidence="5 6">
    <name type="scientific">Emiliania huxleyi (strain CCMP1516)</name>
    <dbReference type="NCBI Taxonomy" id="280463"/>
    <lineage>
        <taxon>Eukaryota</taxon>
        <taxon>Haptista</taxon>
        <taxon>Haptophyta</taxon>
        <taxon>Prymnesiophyceae</taxon>
        <taxon>Isochrysidales</taxon>
        <taxon>Noelaerhabdaceae</taxon>
        <taxon>Emiliania</taxon>
    </lineage>
</organism>
<evidence type="ECO:0000256" key="3">
    <source>
        <dbReference type="SAM" id="Phobius"/>
    </source>
</evidence>
<evidence type="ECO:0000256" key="1">
    <source>
        <dbReference type="ARBA" id="ARBA00034125"/>
    </source>
</evidence>
<evidence type="ECO:0000313" key="5">
    <source>
        <dbReference type="EnsemblProtists" id="EOD40650"/>
    </source>
</evidence>
<dbReference type="Proteomes" id="UP000013827">
    <property type="component" value="Unassembled WGS sequence"/>
</dbReference>
<dbReference type="InterPro" id="IPR010619">
    <property type="entry name" value="ThrE-like_N"/>
</dbReference>
<dbReference type="KEGG" id="ehx:EMIHUDRAFT_454142"/>
<comment type="similarity">
    <text evidence="1">Belongs to the ThrE exporter (TC 2.A.79) family.</text>
</comment>